<dbReference type="OrthoDB" id="1431594at2"/>
<accession>A0A3S9MZ98</accession>
<keyword evidence="4" id="KW-1185">Reference proteome</keyword>
<organism evidence="3 4">
    <name type="scientific">Nonlabens ponticola</name>
    <dbReference type="NCBI Taxonomy" id="2496866"/>
    <lineage>
        <taxon>Bacteria</taxon>
        <taxon>Pseudomonadati</taxon>
        <taxon>Bacteroidota</taxon>
        <taxon>Flavobacteriia</taxon>
        <taxon>Flavobacteriales</taxon>
        <taxon>Flavobacteriaceae</taxon>
        <taxon>Nonlabens</taxon>
    </lineage>
</organism>
<protein>
    <submittedName>
        <fullName evidence="3">PorT family protein</fullName>
    </submittedName>
</protein>
<evidence type="ECO:0000313" key="4">
    <source>
        <dbReference type="Proteomes" id="UP000279600"/>
    </source>
</evidence>
<feature type="domain" description="Outer membrane protein beta-barrel" evidence="2">
    <location>
        <begin position="18"/>
        <end position="166"/>
    </location>
</feature>
<dbReference type="Pfam" id="PF13568">
    <property type="entry name" value="OMP_b-brl_2"/>
    <property type="match status" value="1"/>
</dbReference>
<dbReference type="KEGG" id="noj:EJ995_10145"/>
<name>A0A3S9MZ98_9FLAO</name>
<dbReference type="InterPro" id="IPR025665">
    <property type="entry name" value="Beta-barrel_OMP_2"/>
</dbReference>
<evidence type="ECO:0000313" key="3">
    <source>
        <dbReference type="EMBL" id="AZQ44586.1"/>
    </source>
</evidence>
<dbReference type="SUPFAM" id="SSF56925">
    <property type="entry name" value="OMPA-like"/>
    <property type="match status" value="1"/>
</dbReference>
<sequence length="196" mass="21505">MKNLFIAATLLLAGLSYAQTDGGFGIKGGLNYGSVGDFQDNFNNITENPDDRVGYHVGVFGKVDLGPIYFRPELIYTKLNSEYNAGDFEVKKLDAPILVGLEVLGPLHVFAGPSLQYILDTDFDTGAVNFDLRDAQDDFTVGLQFGVGVNLGNLGVDVRYERGLNENEARYANDMFDNVRIDTRPEQVIIALSLVL</sequence>
<keyword evidence="1" id="KW-0732">Signal</keyword>
<evidence type="ECO:0000256" key="1">
    <source>
        <dbReference type="SAM" id="SignalP"/>
    </source>
</evidence>
<feature type="chain" id="PRO_5019289463" evidence="1">
    <location>
        <begin position="19"/>
        <end position="196"/>
    </location>
</feature>
<feature type="signal peptide" evidence="1">
    <location>
        <begin position="1"/>
        <end position="18"/>
    </location>
</feature>
<dbReference type="InterPro" id="IPR011250">
    <property type="entry name" value="OMP/PagP_B-barrel"/>
</dbReference>
<dbReference type="RefSeq" id="WP_126448168.1">
    <property type="nucleotide sequence ID" value="NZ_CP034549.1"/>
</dbReference>
<dbReference type="Proteomes" id="UP000279600">
    <property type="component" value="Chromosome"/>
</dbReference>
<proteinExistence type="predicted"/>
<evidence type="ECO:0000259" key="2">
    <source>
        <dbReference type="Pfam" id="PF13568"/>
    </source>
</evidence>
<dbReference type="AlphaFoldDB" id="A0A3S9MZ98"/>
<gene>
    <name evidence="3" type="ORF">EJ995_10145</name>
</gene>
<dbReference type="EMBL" id="CP034549">
    <property type="protein sequence ID" value="AZQ44586.1"/>
    <property type="molecule type" value="Genomic_DNA"/>
</dbReference>
<reference evidence="3 4" key="1">
    <citation type="submission" date="2018-12" db="EMBL/GenBank/DDBJ databases">
        <title>Complete genome of Nonlabens sp. MJ115.</title>
        <authorList>
            <person name="Choi H.S."/>
            <person name="Jung J."/>
        </authorList>
    </citation>
    <scope>NUCLEOTIDE SEQUENCE [LARGE SCALE GENOMIC DNA]</scope>
    <source>
        <strain evidence="3 4">MJ115</strain>
    </source>
</reference>